<comment type="caution">
    <text evidence="2">The sequence shown here is derived from an EMBL/GenBank/DDBJ whole genome shotgun (WGS) entry which is preliminary data.</text>
</comment>
<evidence type="ECO:0000313" key="2">
    <source>
        <dbReference type="EMBL" id="EEG30572.1"/>
    </source>
</evidence>
<dbReference type="eggNOG" id="COG1143">
    <property type="taxonomic scope" value="Bacteria"/>
</dbReference>
<dbReference type="Pfam" id="PF04230">
    <property type="entry name" value="PS_pyruv_trans"/>
    <property type="match status" value="1"/>
</dbReference>
<organism evidence="2 3">
    <name type="scientific">[Clostridium] methylpentosum DSM 5476</name>
    <dbReference type="NCBI Taxonomy" id="537013"/>
    <lineage>
        <taxon>Bacteria</taxon>
        <taxon>Bacillati</taxon>
        <taxon>Bacillota</taxon>
        <taxon>Clostridia</taxon>
        <taxon>Eubacteriales</taxon>
        <taxon>Oscillospiraceae</taxon>
        <taxon>Oscillospiraceae incertae sedis</taxon>
    </lineage>
</organism>
<reference evidence="2 3" key="2">
    <citation type="submission" date="2009-02" db="EMBL/GenBank/DDBJ databases">
        <title>Draft genome sequence of Clostridium methylpentosum (DSM 5476).</title>
        <authorList>
            <person name="Sudarsanam P."/>
            <person name="Ley R."/>
            <person name="Guruge J."/>
            <person name="Turnbaugh P.J."/>
            <person name="Mahowald M."/>
            <person name="Liep D."/>
            <person name="Gordon J."/>
        </authorList>
    </citation>
    <scope>NUCLEOTIDE SEQUENCE [LARGE SCALE GENOMIC DNA]</scope>
    <source>
        <strain evidence="2 3">DSM 5476</strain>
    </source>
</reference>
<dbReference type="EMBL" id="ACEC01000060">
    <property type="protein sequence ID" value="EEG30572.1"/>
    <property type="molecule type" value="Genomic_DNA"/>
</dbReference>
<evidence type="ECO:0000313" key="3">
    <source>
        <dbReference type="Proteomes" id="UP000003340"/>
    </source>
</evidence>
<proteinExistence type="predicted"/>
<evidence type="ECO:0000259" key="1">
    <source>
        <dbReference type="Pfam" id="PF04230"/>
    </source>
</evidence>
<name>C0ED59_9FIRM</name>
<accession>C0ED59</accession>
<feature type="domain" description="Polysaccharide pyruvyl transferase" evidence="1">
    <location>
        <begin position="1"/>
        <end position="284"/>
    </location>
</feature>
<dbReference type="STRING" id="537013.CLOSTMETH_01785"/>
<dbReference type="Proteomes" id="UP000003340">
    <property type="component" value="Unassembled WGS sequence"/>
</dbReference>
<gene>
    <name evidence="2" type="ORF">CLOSTMETH_01785</name>
</gene>
<keyword evidence="3" id="KW-1185">Reference proteome</keyword>
<dbReference type="InterPro" id="IPR007345">
    <property type="entry name" value="Polysacch_pyruvyl_Trfase"/>
</dbReference>
<sequence length="355" mass="41041">MLQAYALQQAILSLGHDAEIIDYHDTEHQAANRILQPCDRLGSIVKNLFALLYYPQLKRQKRRFELFRSEYMKQTRRYNTIDELRKAPPEADLFLAGSDQIWNCANRFIEAYFLDFDTRGARRAAYAASIGTDTVLPERREKFGHLVRRFDCITAREPRLQTVLKELYQLDAEVVCDPVLLLQRKEWEQLSCGDAPMQGPYIFCYALGRYDEVNHCLEQLKQRTGFPVVTICQNGVCRIHSNTVIRDAGPVEFLRYLKNSDYVVCNSFHGTVLSTLFEKNFYSVVTPVSSSRVTGYLKMIGLEDRIYHQENNFSTESINYKGVHPKIQKFSEQSKKILQAMIENQSGTMMEKGAK</sequence>
<reference evidence="2 3" key="1">
    <citation type="submission" date="2009-01" db="EMBL/GenBank/DDBJ databases">
        <authorList>
            <person name="Fulton L."/>
            <person name="Clifton S."/>
            <person name="Fulton B."/>
            <person name="Xu J."/>
            <person name="Minx P."/>
            <person name="Pepin K.H."/>
            <person name="Johnson M."/>
            <person name="Bhonagiri V."/>
            <person name="Nash W.E."/>
            <person name="Mardis E.R."/>
            <person name="Wilson R.K."/>
        </authorList>
    </citation>
    <scope>NUCLEOTIDE SEQUENCE [LARGE SCALE GENOMIC DNA]</scope>
    <source>
        <strain evidence="2 3">DSM 5476</strain>
    </source>
</reference>
<dbReference type="HOGENOM" id="CLU_025617_1_0_9"/>
<protein>
    <recommendedName>
        <fullName evidence="1">Polysaccharide pyruvyl transferase domain-containing protein</fullName>
    </recommendedName>
</protein>
<dbReference type="AlphaFoldDB" id="C0ED59"/>